<reference evidence="1" key="1">
    <citation type="submission" date="2020-06" db="EMBL/GenBank/DDBJ databases">
        <authorList>
            <person name="Li T."/>
            <person name="Hu X."/>
            <person name="Zhang T."/>
            <person name="Song X."/>
            <person name="Zhang H."/>
            <person name="Dai N."/>
            <person name="Sheng W."/>
            <person name="Hou X."/>
            <person name="Wei L."/>
        </authorList>
    </citation>
    <scope>NUCLEOTIDE SEQUENCE</scope>
    <source>
        <strain evidence="1">KEN1</strain>
        <tissue evidence="1">Leaf</tissue>
    </source>
</reference>
<protein>
    <submittedName>
        <fullName evidence="1">Secreted RxLR effector protein</fullName>
    </submittedName>
</protein>
<reference evidence="1" key="2">
    <citation type="journal article" date="2024" name="Plant">
        <title>Genomic evolution and insights into agronomic trait innovations of Sesamum species.</title>
        <authorList>
            <person name="Miao H."/>
            <person name="Wang L."/>
            <person name="Qu L."/>
            <person name="Liu H."/>
            <person name="Sun Y."/>
            <person name="Le M."/>
            <person name="Wang Q."/>
            <person name="Wei S."/>
            <person name="Zheng Y."/>
            <person name="Lin W."/>
            <person name="Duan Y."/>
            <person name="Cao H."/>
            <person name="Xiong S."/>
            <person name="Wang X."/>
            <person name="Wei L."/>
            <person name="Li C."/>
            <person name="Ma Q."/>
            <person name="Ju M."/>
            <person name="Zhao R."/>
            <person name="Li G."/>
            <person name="Mu C."/>
            <person name="Tian Q."/>
            <person name="Mei H."/>
            <person name="Zhang T."/>
            <person name="Gao T."/>
            <person name="Zhang H."/>
        </authorList>
    </citation>
    <scope>NUCLEOTIDE SEQUENCE</scope>
    <source>
        <strain evidence="1">KEN1</strain>
    </source>
</reference>
<dbReference type="PANTHER" id="PTHR11439">
    <property type="entry name" value="GAG-POL-RELATED RETROTRANSPOSON"/>
    <property type="match status" value="1"/>
</dbReference>
<gene>
    <name evidence="1" type="ORF">Slati_3150100</name>
</gene>
<comment type="caution">
    <text evidence="1">The sequence shown here is derived from an EMBL/GenBank/DDBJ whole genome shotgun (WGS) entry which is preliminary data.</text>
</comment>
<dbReference type="CDD" id="cd09272">
    <property type="entry name" value="RNase_HI_RT_Ty1"/>
    <property type="match status" value="1"/>
</dbReference>
<sequence>MRYLQGTKDYMLVYRRIENLEVVGYSDSDFAGCVDSRKSTSGYIFIIASGAVSWKSAKQTLIATSTMEAEFVSYFEATSHGVWMKSFISGLRIIDSISRPLRIYSDNSATVFMAKNNKSGSRSKHIDIKYLAIRKRVKEGKVVIEHINTELMLTDPLTKDMPLKNFKDHIARMGIGPMM</sequence>
<accession>A0AAW2UW79</accession>
<evidence type="ECO:0000313" key="1">
    <source>
        <dbReference type="EMBL" id="KAL0421272.1"/>
    </source>
</evidence>
<proteinExistence type="predicted"/>
<organism evidence="1">
    <name type="scientific">Sesamum latifolium</name>
    <dbReference type="NCBI Taxonomy" id="2727402"/>
    <lineage>
        <taxon>Eukaryota</taxon>
        <taxon>Viridiplantae</taxon>
        <taxon>Streptophyta</taxon>
        <taxon>Embryophyta</taxon>
        <taxon>Tracheophyta</taxon>
        <taxon>Spermatophyta</taxon>
        <taxon>Magnoliopsida</taxon>
        <taxon>eudicotyledons</taxon>
        <taxon>Gunneridae</taxon>
        <taxon>Pentapetalae</taxon>
        <taxon>asterids</taxon>
        <taxon>lamiids</taxon>
        <taxon>Lamiales</taxon>
        <taxon>Pedaliaceae</taxon>
        <taxon>Sesamum</taxon>
    </lineage>
</organism>
<dbReference type="AlphaFoldDB" id="A0AAW2UW79"/>
<dbReference type="EMBL" id="JACGWN010000011">
    <property type="protein sequence ID" value="KAL0421272.1"/>
    <property type="molecule type" value="Genomic_DNA"/>
</dbReference>
<name>A0AAW2UW79_9LAMI</name>
<dbReference type="PANTHER" id="PTHR11439:SF467">
    <property type="entry name" value="INTEGRASE CATALYTIC DOMAIN-CONTAINING PROTEIN"/>
    <property type="match status" value="1"/>
</dbReference>